<evidence type="ECO:0000313" key="3">
    <source>
        <dbReference type="Proteomes" id="UP000001401"/>
    </source>
</evidence>
<evidence type="ECO:0000256" key="1">
    <source>
        <dbReference type="SAM" id="Phobius"/>
    </source>
</evidence>
<proteinExistence type="predicted"/>
<dbReference type="RefSeq" id="WP_013489624.1">
    <property type="nucleotide sequence ID" value="NC_014829.1"/>
</dbReference>
<dbReference type="EMBL" id="CP002394">
    <property type="protein sequence ID" value="ADU31293.1"/>
    <property type="molecule type" value="Genomic_DNA"/>
</dbReference>
<gene>
    <name evidence="2" type="ordered locus">Bcell_3045</name>
</gene>
<dbReference type="OrthoDB" id="2330154at2"/>
<dbReference type="HOGENOM" id="CLU_2366911_0_0_9"/>
<dbReference type="KEGG" id="bco:Bcell_3045"/>
<dbReference type="Proteomes" id="UP000001401">
    <property type="component" value="Chromosome"/>
</dbReference>
<feature type="transmembrane region" description="Helical" evidence="1">
    <location>
        <begin position="42"/>
        <end position="61"/>
    </location>
</feature>
<evidence type="ECO:0000313" key="2">
    <source>
        <dbReference type="EMBL" id="ADU31293.1"/>
    </source>
</evidence>
<keyword evidence="1" id="KW-1133">Transmembrane helix</keyword>
<protein>
    <submittedName>
        <fullName evidence="2">Uncharacterized protein</fullName>
    </submittedName>
</protein>
<dbReference type="AlphaFoldDB" id="E6TYV8"/>
<keyword evidence="1" id="KW-0812">Transmembrane</keyword>
<reference evidence="2 3" key="1">
    <citation type="submission" date="2010-12" db="EMBL/GenBank/DDBJ databases">
        <title>Complete sequence of Bacillus cellulosilyticus DSM 2522.</title>
        <authorList>
            <consortium name="US DOE Joint Genome Institute"/>
            <person name="Lucas S."/>
            <person name="Copeland A."/>
            <person name="Lapidus A."/>
            <person name="Cheng J.-F."/>
            <person name="Bruce D."/>
            <person name="Goodwin L."/>
            <person name="Pitluck S."/>
            <person name="Chertkov O."/>
            <person name="Detter J.C."/>
            <person name="Han C."/>
            <person name="Tapia R."/>
            <person name="Land M."/>
            <person name="Hauser L."/>
            <person name="Jeffries C."/>
            <person name="Kyrpides N."/>
            <person name="Ivanova N."/>
            <person name="Mikhailova N."/>
            <person name="Brumm P."/>
            <person name="Mead D."/>
            <person name="Woyke T."/>
        </authorList>
    </citation>
    <scope>NUCLEOTIDE SEQUENCE [LARGE SCALE GENOMIC DNA]</scope>
    <source>
        <strain evidence="3">ATCC 21833 / DSM 2522 / FERM P-1141 / JCM 9156 / N-4</strain>
    </source>
</reference>
<sequence length="95" mass="10663">MNFTAKIILIALAIIFTSIILDQVLRVPTGRYTLGDEAARVGFFGNYSGGIIGGIVAYLIANKENKQTKQQVMLEKEENQRKVEELLFDIINLFL</sequence>
<accession>E6TYV8</accession>
<keyword evidence="3" id="KW-1185">Reference proteome</keyword>
<organism evidence="2 3">
    <name type="scientific">Evansella cellulosilytica (strain ATCC 21833 / DSM 2522 / FERM P-1141 / JCM 9156 / N-4)</name>
    <name type="common">Bacillus cellulosilyticus</name>
    <dbReference type="NCBI Taxonomy" id="649639"/>
    <lineage>
        <taxon>Bacteria</taxon>
        <taxon>Bacillati</taxon>
        <taxon>Bacillota</taxon>
        <taxon>Bacilli</taxon>
        <taxon>Bacillales</taxon>
        <taxon>Bacillaceae</taxon>
        <taxon>Evansella</taxon>
    </lineage>
</organism>
<keyword evidence="1" id="KW-0472">Membrane</keyword>
<name>E6TYV8_EVAC2</name>